<gene>
    <name evidence="3" type="ORF">GWK36_05425</name>
</gene>
<keyword evidence="4" id="KW-1185">Reference proteome</keyword>
<dbReference type="Pfam" id="PF01571">
    <property type="entry name" value="GCV_T"/>
    <property type="match status" value="1"/>
</dbReference>
<dbReference type="GO" id="GO:0016226">
    <property type="term" value="P:iron-sulfur cluster assembly"/>
    <property type="evidence" value="ECO:0007669"/>
    <property type="project" value="TreeGrafter"/>
</dbReference>
<dbReference type="InterPro" id="IPR017703">
    <property type="entry name" value="YgfZ/GCV_T_CS"/>
</dbReference>
<dbReference type="InterPro" id="IPR006222">
    <property type="entry name" value="GCVT_N"/>
</dbReference>
<dbReference type="PANTHER" id="PTHR22602:SF0">
    <property type="entry name" value="TRANSFERASE CAF17, MITOCHONDRIAL-RELATED"/>
    <property type="match status" value="1"/>
</dbReference>
<dbReference type="Gene3D" id="2.40.30.160">
    <property type="match status" value="1"/>
</dbReference>
<dbReference type="RefSeq" id="WP_166270275.1">
    <property type="nucleotide sequence ID" value="NZ_CP048029.1"/>
</dbReference>
<feature type="region of interest" description="Disordered" evidence="1">
    <location>
        <begin position="325"/>
        <end position="345"/>
    </location>
</feature>
<dbReference type="InterPro" id="IPR029043">
    <property type="entry name" value="GcvT/YgfZ_C"/>
</dbReference>
<reference evidence="4" key="1">
    <citation type="submission" date="2020-01" db="EMBL/GenBank/DDBJ databases">
        <title>Caldichromatium gen. nov., sp. nov., a thermophilic purple sulfur bacterium member of the family Chromatiaceae isolated from Nakabusa hot spring, Japan.</title>
        <authorList>
            <person name="Saini M.K."/>
            <person name="Hanada S."/>
            <person name="Tank M."/>
        </authorList>
    </citation>
    <scope>NUCLEOTIDE SEQUENCE [LARGE SCALE GENOMIC DNA]</scope>
    <source>
        <strain evidence="4">No.7</strain>
    </source>
</reference>
<evidence type="ECO:0000259" key="2">
    <source>
        <dbReference type="Pfam" id="PF01571"/>
    </source>
</evidence>
<feature type="domain" description="GCVT N-terminal" evidence="2">
    <location>
        <begin position="33"/>
        <end position="147"/>
    </location>
</feature>
<dbReference type="AlphaFoldDB" id="A0A6G7VBS3"/>
<evidence type="ECO:0000256" key="1">
    <source>
        <dbReference type="SAM" id="MobiDB-lite"/>
    </source>
</evidence>
<evidence type="ECO:0000313" key="3">
    <source>
        <dbReference type="EMBL" id="QIK37509.1"/>
    </source>
</evidence>
<protein>
    <submittedName>
        <fullName evidence="3">Folate-binding protein YgfZ</fullName>
    </submittedName>
</protein>
<dbReference type="PANTHER" id="PTHR22602">
    <property type="entry name" value="TRANSFERASE CAF17, MITOCHONDRIAL-RELATED"/>
    <property type="match status" value="1"/>
</dbReference>
<accession>A0A6G7VBS3</accession>
<name>A0A6G7VBS3_9GAMM</name>
<dbReference type="Gene3D" id="3.30.70.1630">
    <property type="match status" value="1"/>
</dbReference>
<dbReference type="EMBL" id="CP048029">
    <property type="protein sequence ID" value="QIK37509.1"/>
    <property type="molecule type" value="Genomic_DNA"/>
</dbReference>
<dbReference type="KEGG" id="cjap:GWK36_05425"/>
<dbReference type="InterPro" id="IPR045179">
    <property type="entry name" value="YgfZ/GcvT"/>
</dbReference>
<dbReference type="Gene3D" id="3.30.70.1400">
    <property type="entry name" value="Aminomethyltransferase beta-barrel domains"/>
    <property type="match status" value="1"/>
</dbReference>
<dbReference type="Proteomes" id="UP000502699">
    <property type="component" value="Chromosome"/>
</dbReference>
<proteinExistence type="predicted"/>
<organism evidence="3 4">
    <name type="scientific">Caldichromatium japonicum</name>
    <dbReference type="NCBI Taxonomy" id="2699430"/>
    <lineage>
        <taxon>Bacteria</taxon>
        <taxon>Pseudomonadati</taxon>
        <taxon>Pseudomonadota</taxon>
        <taxon>Gammaproteobacteria</taxon>
        <taxon>Chromatiales</taxon>
        <taxon>Chromatiaceae</taxon>
        <taxon>Caldichromatium</taxon>
    </lineage>
</organism>
<dbReference type="SUPFAM" id="SSF103025">
    <property type="entry name" value="Folate-binding domain"/>
    <property type="match status" value="1"/>
</dbReference>
<evidence type="ECO:0000313" key="4">
    <source>
        <dbReference type="Proteomes" id="UP000502699"/>
    </source>
</evidence>
<dbReference type="NCBIfam" id="TIGR03317">
    <property type="entry name" value="ygfZ_signature"/>
    <property type="match status" value="1"/>
</dbReference>
<dbReference type="SUPFAM" id="SSF101790">
    <property type="entry name" value="Aminomethyltransferase beta-barrel domain"/>
    <property type="match status" value="1"/>
</dbReference>
<sequence length="345" mass="38041">MTNQWGDFLQTRFGASIDEFGVVHFPEPSPAADCQLFDLSHLGLIAAVGPDAAEFLQGQLTNDVRELSNRHTHLTAHCSHKGRVIALFRAMRLGETFYLQAPAELIAPTLERLRRFVLRSKLSLNEASAALVRIGVAGHSAADLLSRQGLPIPERDNGLERYDALALIRLPAPVPRFELLGPFAEISALWQALIPQASPAQAGDWRRLDIEAGLPNVYERTSELFVPQMLNLQLIDGVSFHKGCYTGQEVVARMQFLGRLKRRMYLAEVECPTPPQPGDELFAPASTSQQTDGWVVDAYPLTDVRHLLLAVAEIAAVEAGEIRLGPDGPPLRLREPPYGFADTTR</sequence>